<evidence type="ECO:0008006" key="3">
    <source>
        <dbReference type="Google" id="ProtNLM"/>
    </source>
</evidence>
<dbReference type="EMBL" id="JBJQOH010000008">
    <property type="protein sequence ID" value="KAL3676769.1"/>
    <property type="molecule type" value="Genomic_DNA"/>
</dbReference>
<evidence type="ECO:0000313" key="1">
    <source>
        <dbReference type="EMBL" id="KAL3676769.1"/>
    </source>
</evidence>
<dbReference type="PANTHER" id="PTHR33116:SF86">
    <property type="entry name" value="REVERSE TRANSCRIPTASE DOMAIN-CONTAINING PROTEIN"/>
    <property type="match status" value="1"/>
</dbReference>
<protein>
    <recommendedName>
        <fullName evidence="3">Reverse transcriptase zinc-binding domain-containing protein</fullName>
    </recommendedName>
</protein>
<name>A0ABD3GE98_9MARC</name>
<dbReference type="Proteomes" id="UP001633002">
    <property type="component" value="Unassembled WGS sequence"/>
</dbReference>
<organism evidence="1 2">
    <name type="scientific">Riccia sorocarpa</name>
    <dbReference type="NCBI Taxonomy" id="122646"/>
    <lineage>
        <taxon>Eukaryota</taxon>
        <taxon>Viridiplantae</taxon>
        <taxon>Streptophyta</taxon>
        <taxon>Embryophyta</taxon>
        <taxon>Marchantiophyta</taxon>
        <taxon>Marchantiopsida</taxon>
        <taxon>Marchantiidae</taxon>
        <taxon>Marchantiales</taxon>
        <taxon>Ricciaceae</taxon>
        <taxon>Riccia</taxon>
    </lineage>
</organism>
<dbReference type="AlphaFoldDB" id="A0ABD3GE98"/>
<reference evidence="1 2" key="1">
    <citation type="submission" date="2024-09" db="EMBL/GenBank/DDBJ databases">
        <title>Chromosome-scale assembly of Riccia sorocarpa.</title>
        <authorList>
            <person name="Paukszto L."/>
        </authorList>
    </citation>
    <scope>NUCLEOTIDE SEQUENCE [LARGE SCALE GENOMIC DNA]</scope>
    <source>
        <strain evidence="1">LP-2024</strain>
        <tissue evidence="1">Aerial parts of the thallus</tissue>
    </source>
</reference>
<comment type="caution">
    <text evidence="1">The sequence shown here is derived from an EMBL/GenBank/DDBJ whole genome shotgun (WGS) entry which is preliminary data.</text>
</comment>
<evidence type="ECO:0000313" key="2">
    <source>
        <dbReference type="Proteomes" id="UP001633002"/>
    </source>
</evidence>
<accession>A0ABD3GE98</accession>
<dbReference type="PANTHER" id="PTHR33116">
    <property type="entry name" value="REVERSE TRANSCRIPTASE ZINC-BINDING DOMAIN-CONTAINING PROTEIN-RELATED-RELATED"/>
    <property type="match status" value="1"/>
</dbReference>
<sequence>MVEDPRDTSGHSNLLSGAEKETFQRLRTKFNLTDARFIAEQLWALGIQQLVQGTVKWSVLDRCYLNITSPVNQRLLAIAHHAEYDYSEHFPVSLAFQLHDNIPSRIPSHNTYFKLDQTLLVSPQIRDRLQSMWTDFQKITTLTLADYTHTWQQQMIFLQHEQQIRDAVISNIPALEQPPMIFAMASATLIHRLQKEADDGHIKTVQLSSGVNIVTSWFADDAAVYLQIHRPSLQHLQQLLQLFCSATGSVISYHKSQIRVIGRQRPAPRWFQESGCRTLPSTEISRYLGLYFALTATQQNLWNHCYQSILHRILAWQNNYISFEGRLILLKYVLAAIPVYTLALLQVTITQQKQLHRLFANFLWGHSDQGKPKVHLVPWDLIARTVRQGGLGLVSMEITNKACFARAALHFLLAADQQQWMLVTEDTLSSTTNPGGRTAMLLNTTSLLPKMSFIGSLQRAWQQISHKLSFTAENSLFPITIKPYQIISLYLQIPLLIAKHLANSLYQVGLTTTSRIWEFRAQLALLLPESASIRTLQTTLLSCHSNTSSPLSQNAAWTWEGKSPGLQLANPLQQFKRWILDTTDTTPQQYSAKRWHIQWTDRTWQQWIAATTSNWHPRDTAWLWRLAFAAFYTGERADILRQQQTKCTWCDHDPESIQHLFLTCPRWSDIRSQVKRLLPNSEYLQTGSLLLFLAQAKEDIRTRAVALIVLQLTRNIWKLRCKHRYGQQRI</sequence>
<keyword evidence="2" id="KW-1185">Reference proteome</keyword>
<proteinExistence type="predicted"/>
<gene>
    <name evidence="1" type="ORF">R1sor_026717</name>
</gene>